<dbReference type="RefSeq" id="WP_067631538.1">
    <property type="nucleotide sequence ID" value="NZ_CP013213.1"/>
</dbReference>
<dbReference type="InterPro" id="IPR052509">
    <property type="entry name" value="Metal_resp_DNA-bind_regulator"/>
</dbReference>
<dbReference type="Gene3D" id="1.10.10.10">
    <property type="entry name" value="Winged helix-like DNA-binding domain superfamily/Winged helix DNA-binding domain"/>
    <property type="match status" value="1"/>
</dbReference>
<proteinExistence type="predicted"/>
<dbReference type="STRING" id="1514105.AOC36_03625"/>
<dbReference type="SUPFAM" id="SSF46785">
    <property type="entry name" value="Winged helix' DNA-binding domain"/>
    <property type="match status" value="1"/>
</dbReference>
<dbReference type="PANTHER" id="PTHR33169">
    <property type="entry name" value="PADR-FAMILY TRANSCRIPTIONAL REGULATOR"/>
    <property type="match status" value="1"/>
</dbReference>
<dbReference type="KEGG" id="erl:AOC36_03625"/>
<dbReference type="EMBL" id="CP013213">
    <property type="protein sequence ID" value="AMC93097.1"/>
    <property type="molecule type" value="Genomic_DNA"/>
</dbReference>
<reference evidence="2 3" key="1">
    <citation type="submission" date="2015-10" db="EMBL/GenBank/DDBJ databases">
        <title>Erysipelothrix larvae sp. LV19 isolated from the larval gut of the rhinoceros beetle, Trypoxylus dichotomus.</title>
        <authorList>
            <person name="Lim S."/>
            <person name="Kim B.-C."/>
        </authorList>
    </citation>
    <scope>NUCLEOTIDE SEQUENCE [LARGE SCALE GENOMIC DNA]</scope>
    <source>
        <strain evidence="2 3">LV19</strain>
    </source>
</reference>
<dbReference type="InterPro" id="IPR005149">
    <property type="entry name" value="Tscrpt_reg_PadR_N"/>
</dbReference>
<keyword evidence="3" id="KW-1185">Reference proteome</keyword>
<evidence type="ECO:0000313" key="2">
    <source>
        <dbReference type="EMBL" id="AMC93097.1"/>
    </source>
</evidence>
<evidence type="ECO:0000259" key="1">
    <source>
        <dbReference type="Pfam" id="PF03551"/>
    </source>
</evidence>
<protein>
    <submittedName>
        <fullName evidence="2">PadR family transcriptional regulator</fullName>
    </submittedName>
</protein>
<dbReference type="InterPro" id="IPR036390">
    <property type="entry name" value="WH_DNA-bd_sf"/>
</dbReference>
<gene>
    <name evidence="2" type="ORF">AOC36_03625</name>
</gene>
<sequence>MDVSQMLKGILEGCILEIISKKETYGYEMTTHLKEAGLTVSDGSIYPLLLKLQKEKLIEGEMKPSKEGPMRKYYHLTDKGNQSLREFKLKWNTIRTGVDQLMEGNHGTQ</sequence>
<name>A0A0X8GZ53_9FIRM</name>
<dbReference type="Pfam" id="PF03551">
    <property type="entry name" value="PadR"/>
    <property type="match status" value="1"/>
</dbReference>
<organism evidence="2 3">
    <name type="scientific">Erysipelothrix larvae</name>
    <dbReference type="NCBI Taxonomy" id="1514105"/>
    <lineage>
        <taxon>Bacteria</taxon>
        <taxon>Bacillati</taxon>
        <taxon>Bacillota</taxon>
        <taxon>Erysipelotrichia</taxon>
        <taxon>Erysipelotrichales</taxon>
        <taxon>Erysipelotrichaceae</taxon>
        <taxon>Erysipelothrix</taxon>
    </lineage>
</organism>
<evidence type="ECO:0000313" key="3">
    <source>
        <dbReference type="Proteomes" id="UP000063781"/>
    </source>
</evidence>
<feature type="domain" description="Transcription regulator PadR N-terminal" evidence="1">
    <location>
        <begin position="15"/>
        <end position="86"/>
    </location>
</feature>
<dbReference type="Proteomes" id="UP000063781">
    <property type="component" value="Chromosome"/>
</dbReference>
<dbReference type="PANTHER" id="PTHR33169:SF25">
    <property type="entry name" value="DNA-BINDING PROTEIN YIZB-RELATED"/>
    <property type="match status" value="1"/>
</dbReference>
<dbReference type="InterPro" id="IPR036388">
    <property type="entry name" value="WH-like_DNA-bd_sf"/>
</dbReference>
<accession>A0A0X8GZ53</accession>
<dbReference type="AlphaFoldDB" id="A0A0X8GZ53"/>